<dbReference type="Gene3D" id="3.30.70.20">
    <property type="match status" value="1"/>
</dbReference>
<protein>
    <submittedName>
        <fullName evidence="2">4Fe-4S ferredoxin iron-sulfur binding domain-containing protein</fullName>
    </submittedName>
</protein>
<dbReference type="PATRIC" id="fig|1191523.3.peg.1173"/>
<dbReference type="RefSeq" id="WP_014855784.1">
    <property type="nucleotide sequence ID" value="NC_018178.1"/>
</dbReference>
<dbReference type="PANTHER" id="PTHR42895">
    <property type="entry name" value="IRON-SULFUR CLUSTER-BINDING PROTEIN-RELATED"/>
    <property type="match status" value="1"/>
</dbReference>
<dbReference type="PROSITE" id="PS51379">
    <property type="entry name" value="4FE4S_FER_2"/>
    <property type="match status" value="2"/>
</dbReference>
<dbReference type="HOGENOM" id="CLU_074768_0_0_10"/>
<gene>
    <name evidence="2" type="ordered locus">MROS_1109</name>
</gene>
<dbReference type="InterPro" id="IPR052911">
    <property type="entry name" value="Corrinoid_activation_enz"/>
</dbReference>
<dbReference type="OrthoDB" id="9795268at2"/>
<organism evidence="2 3">
    <name type="scientific">Melioribacter roseus (strain DSM 23840 / JCM 17771 / VKM B-2668 / P3M-2)</name>
    <dbReference type="NCBI Taxonomy" id="1191523"/>
    <lineage>
        <taxon>Bacteria</taxon>
        <taxon>Pseudomonadati</taxon>
        <taxon>Ignavibacteriota</taxon>
        <taxon>Ignavibacteria</taxon>
        <taxon>Ignavibacteriales</taxon>
        <taxon>Melioribacteraceae</taxon>
        <taxon>Melioribacter</taxon>
    </lineage>
</organism>
<feature type="domain" description="4Fe-4S ferredoxin-type" evidence="1">
    <location>
        <begin position="34"/>
        <end position="63"/>
    </location>
</feature>
<proteinExistence type="predicted"/>
<evidence type="ECO:0000259" key="1">
    <source>
        <dbReference type="PROSITE" id="PS51379"/>
    </source>
</evidence>
<dbReference type="Pfam" id="PF13237">
    <property type="entry name" value="Fer4_10"/>
    <property type="match status" value="1"/>
</dbReference>
<dbReference type="PANTHER" id="PTHR42895:SF1">
    <property type="entry name" value="IRON-SULFUR CLUSTER PROTEIN"/>
    <property type="match status" value="1"/>
</dbReference>
<dbReference type="KEGG" id="mro:MROS_1109"/>
<name>I6ZZB5_MELRP</name>
<accession>I6ZZB5</accession>
<dbReference type="eggNOG" id="COG1145">
    <property type="taxonomic scope" value="Bacteria"/>
</dbReference>
<feature type="domain" description="4Fe-4S ferredoxin-type" evidence="1">
    <location>
        <begin position="4"/>
        <end position="33"/>
    </location>
</feature>
<dbReference type="EMBL" id="CP003557">
    <property type="protein sequence ID" value="AFN74348.1"/>
    <property type="molecule type" value="Genomic_DNA"/>
</dbReference>
<sequence length="261" mass="29032">MTREIITIDEELCDGCGQCVPECREGALQIINGKARLISDLFCDGLGACIGNCPTGALKIEKREAEPYDEKKVMEYIVKGGSEVIEAHLRHLKEHNQLDYLTIAVEYLTENGIPIPNISSENKNGDSEQMEFVQWPIQLHLISPLAPHFYEADLLIAADCCGFVSPEFRSEFLPNKRLAIACPKLDTNKQIYFEKLITMIDRSLIKSITVLIMEVPCCGGLLKLAEQAIELSSRRIPLEAVVIGIDGKILDKMKVIGGEEL</sequence>
<evidence type="ECO:0000313" key="3">
    <source>
        <dbReference type="Proteomes" id="UP000009011"/>
    </source>
</evidence>
<dbReference type="STRING" id="1191523.MROS_1109"/>
<keyword evidence="3" id="KW-1185">Reference proteome</keyword>
<reference evidence="2 3" key="1">
    <citation type="journal article" date="2013" name="PLoS ONE">
        <title>Genomic analysis of Melioribacter roseus, facultatively anaerobic organotrophic bacterium representing a novel deep lineage within Bacteriodetes/Chlorobi group.</title>
        <authorList>
            <person name="Kadnikov V.V."/>
            <person name="Mardanov A.V."/>
            <person name="Podosokorskaya O.A."/>
            <person name="Gavrilov S.N."/>
            <person name="Kublanov I.V."/>
            <person name="Beletsky A.V."/>
            <person name="Bonch-Osmolovskaya E.A."/>
            <person name="Ravin N.V."/>
        </authorList>
    </citation>
    <scope>NUCLEOTIDE SEQUENCE [LARGE SCALE GENOMIC DNA]</scope>
    <source>
        <strain evidence="3">JCM 17771 / P3M-2</strain>
    </source>
</reference>
<evidence type="ECO:0000313" key="2">
    <source>
        <dbReference type="EMBL" id="AFN74348.1"/>
    </source>
</evidence>
<dbReference type="SUPFAM" id="SSF54862">
    <property type="entry name" value="4Fe-4S ferredoxins"/>
    <property type="match status" value="1"/>
</dbReference>
<dbReference type="AlphaFoldDB" id="I6ZZB5"/>
<dbReference type="InterPro" id="IPR017896">
    <property type="entry name" value="4Fe4S_Fe-S-bd"/>
</dbReference>
<dbReference type="Proteomes" id="UP000009011">
    <property type="component" value="Chromosome"/>
</dbReference>